<dbReference type="SUPFAM" id="SSF51366">
    <property type="entry name" value="Ribulose-phoshate binding barrel"/>
    <property type="match status" value="1"/>
</dbReference>
<evidence type="ECO:0000256" key="5">
    <source>
        <dbReference type="ARBA" id="ARBA00022490"/>
    </source>
</evidence>
<evidence type="ECO:0000256" key="6">
    <source>
        <dbReference type="ARBA" id="ARBA00022605"/>
    </source>
</evidence>
<keyword evidence="8 11" id="KW-0456">Lyase</keyword>
<dbReference type="InterPro" id="IPR004651">
    <property type="entry name" value="HisF"/>
</dbReference>
<dbReference type="InterPro" id="IPR013785">
    <property type="entry name" value="Aldolase_TIM"/>
</dbReference>
<evidence type="ECO:0000256" key="11">
    <source>
        <dbReference type="HAMAP-Rule" id="MF_01013"/>
    </source>
</evidence>
<dbReference type="InterPro" id="IPR006062">
    <property type="entry name" value="His_biosynth"/>
</dbReference>
<dbReference type="AlphaFoldDB" id="A0A7C3WMI1"/>
<proteinExistence type="inferred from homology"/>
<keyword evidence="6 11" id="KW-0028">Amino-acid biosynthesis</keyword>
<gene>
    <name evidence="11 13" type="primary">hisF</name>
    <name evidence="13" type="ORF">ENV62_08375</name>
</gene>
<dbReference type="EC" id="4.3.2.10" evidence="11"/>
<comment type="subunit">
    <text evidence="4 11">Heterodimer of HisH and HisF.</text>
</comment>
<dbReference type="PANTHER" id="PTHR21235:SF2">
    <property type="entry name" value="IMIDAZOLE GLYCEROL PHOSPHATE SYNTHASE HISHF"/>
    <property type="match status" value="1"/>
</dbReference>
<evidence type="ECO:0000256" key="2">
    <source>
        <dbReference type="ARBA" id="ARBA00005091"/>
    </source>
</evidence>
<dbReference type="Gene3D" id="3.20.20.70">
    <property type="entry name" value="Aldolase class I"/>
    <property type="match status" value="1"/>
</dbReference>
<sequence length="254" mass="27164">MYYVRIIPCLDIKDGRVVKGIHFVNLRDAGDPVENAQLYEKEGADELAFLDITATVEGRLATLELVKEVAAAISIPLTVGGGVHSVNDMEKLLVAGASKVSINTAAVKRPELITEAARAFGAPRLVVAIDARSNAAMPSGYELVTHGGRRPVGRDAIEWAKQCRDLGAGELLPTSMDTDGTKAGYDIVLTRKIKEASGLPVIASGGAGTLEHLYEAVVHGKADALLAASIFHFREISIRAAKEYLRQHGIPVRF</sequence>
<keyword evidence="5 11" id="KW-0963">Cytoplasm</keyword>
<protein>
    <recommendedName>
        <fullName evidence="11">Imidazole glycerol phosphate synthase subunit HisF</fullName>
        <ecNumber evidence="11">4.3.2.10</ecNumber>
    </recommendedName>
    <alternativeName>
        <fullName evidence="11">IGP synthase cyclase subunit</fullName>
    </alternativeName>
    <alternativeName>
        <fullName evidence="11">IGP synthase subunit HisF</fullName>
    </alternativeName>
    <alternativeName>
        <fullName evidence="11">ImGP synthase subunit HisF</fullName>
        <shortName evidence="11">IGPS subunit HisF</shortName>
    </alternativeName>
</protein>
<dbReference type="GO" id="GO:0000105">
    <property type="term" value="P:L-histidine biosynthetic process"/>
    <property type="evidence" value="ECO:0007669"/>
    <property type="project" value="UniProtKB-UniRule"/>
</dbReference>
<name>A0A7C3WMI1_9BACT</name>
<dbReference type="InterPro" id="IPR050064">
    <property type="entry name" value="IGPS_HisA/HisF"/>
</dbReference>
<evidence type="ECO:0000256" key="7">
    <source>
        <dbReference type="ARBA" id="ARBA00023102"/>
    </source>
</evidence>
<dbReference type="UniPathway" id="UPA00031">
    <property type="reaction ID" value="UER00010"/>
</dbReference>
<evidence type="ECO:0000313" key="13">
    <source>
        <dbReference type="EMBL" id="HGB15233.1"/>
    </source>
</evidence>
<evidence type="ECO:0000256" key="9">
    <source>
        <dbReference type="ARBA" id="ARBA00025475"/>
    </source>
</evidence>
<dbReference type="NCBIfam" id="TIGR00735">
    <property type="entry name" value="hisF"/>
    <property type="match status" value="1"/>
</dbReference>
<evidence type="ECO:0000256" key="10">
    <source>
        <dbReference type="ARBA" id="ARBA00047838"/>
    </source>
</evidence>
<comment type="function">
    <text evidence="9 11">IGPS catalyzes the conversion of PRFAR and glutamine to IGP, AICAR and glutamate. The HisF subunit catalyzes the cyclization activity that produces IGP and AICAR from PRFAR using the ammonia provided by the HisH subunit.</text>
</comment>
<comment type="pathway">
    <text evidence="2 11">Amino-acid biosynthesis; L-histidine biosynthesis; L-histidine from 5-phospho-alpha-D-ribose 1-diphosphate: step 5/9.</text>
</comment>
<dbReference type="PANTHER" id="PTHR21235">
    <property type="entry name" value="IMIDAZOLE GLYCEROL PHOSPHATE SYNTHASE SUBUNIT HISF/H IGP SYNTHASE SUBUNIT HISF/H"/>
    <property type="match status" value="1"/>
</dbReference>
<accession>A0A7C3WMI1</accession>
<dbReference type="GO" id="GO:0005737">
    <property type="term" value="C:cytoplasm"/>
    <property type="evidence" value="ECO:0007669"/>
    <property type="project" value="UniProtKB-SubCell"/>
</dbReference>
<evidence type="ECO:0000256" key="12">
    <source>
        <dbReference type="RuleBase" id="RU003657"/>
    </source>
</evidence>
<dbReference type="Pfam" id="PF00977">
    <property type="entry name" value="His_biosynth"/>
    <property type="match status" value="1"/>
</dbReference>
<organism evidence="13">
    <name type="scientific">Desulfobacca acetoxidans</name>
    <dbReference type="NCBI Taxonomy" id="60893"/>
    <lineage>
        <taxon>Bacteria</taxon>
        <taxon>Pseudomonadati</taxon>
        <taxon>Thermodesulfobacteriota</taxon>
        <taxon>Desulfobaccia</taxon>
        <taxon>Desulfobaccales</taxon>
        <taxon>Desulfobaccaceae</taxon>
        <taxon>Desulfobacca</taxon>
    </lineage>
</organism>
<dbReference type="InterPro" id="IPR011060">
    <property type="entry name" value="RibuloseP-bd_barrel"/>
</dbReference>
<evidence type="ECO:0000256" key="1">
    <source>
        <dbReference type="ARBA" id="ARBA00004496"/>
    </source>
</evidence>
<feature type="active site" evidence="11">
    <location>
        <position position="11"/>
    </location>
</feature>
<reference evidence="13" key="1">
    <citation type="journal article" date="2020" name="mSystems">
        <title>Genome- and Community-Level Interaction Insights into Carbon Utilization and Element Cycling Functions of Hydrothermarchaeota in Hydrothermal Sediment.</title>
        <authorList>
            <person name="Zhou Z."/>
            <person name="Liu Y."/>
            <person name="Xu W."/>
            <person name="Pan J."/>
            <person name="Luo Z.H."/>
            <person name="Li M."/>
        </authorList>
    </citation>
    <scope>NUCLEOTIDE SEQUENCE [LARGE SCALE GENOMIC DNA]</scope>
    <source>
        <strain evidence="13">SpSt-776</strain>
    </source>
</reference>
<evidence type="ECO:0000256" key="4">
    <source>
        <dbReference type="ARBA" id="ARBA00011152"/>
    </source>
</evidence>
<dbReference type="CDD" id="cd04731">
    <property type="entry name" value="HisF"/>
    <property type="match status" value="1"/>
</dbReference>
<feature type="active site" evidence="11">
    <location>
        <position position="130"/>
    </location>
</feature>
<dbReference type="FunFam" id="3.20.20.70:FF:000006">
    <property type="entry name" value="Imidazole glycerol phosphate synthase subunit HisF"/>
    <property type="match status" value="1"/>
</dbReference>
<comment type="catalytic activity">
    <reaction evidence="10 11">
        <text>5-[(5-phospho-1-deoxy-D-ribulos-1-ylimino)methylamino]-1-(5-phospho-beta-D-ribosyl)imidazole-4-carboxamide + L-glutamine = D-erythro-1-(imidazol-4-yl)glycerol 3-phosphate + 5-amino-1-(5-phospho-beta-D-ribosyl)imidazole-4-carboxamide + L-glutamate + H(+)</text>
        <dbReference type="Rhea" id="RHEA:24793"/>
        <dbReference type="ChEBI" id="CHEBI:15378"/>
        <dbReference type="ChEBI" id="CHEBI:29985"/>
        <dbReference type="ChEBI" id="CHEBI:58278"/>
        <dbReference type="ChEBI" id="CHEBI:58359"/>
        <dbReference type="ChEBI" id="CHEBI:58475"/>
        <dbReference type="ChEBI" id="CHEBI:58525"/>
        <dbReference type="EC" id="4.3.2.10"/>
    </reaction>
</comment>
<dbReference type="HAMAP" id="MF_01013">
    <property type="entry name" value="HisF"/>
    <property type="match status" value="1"/>
</dbReference>
<comment type="similarity">
    <text evidence="3 11 12">Belongs to the HisA/HisF family.</text>
</comment>
<comment type="caution">
    <text evidence="13">The sequence shown here is derived from an EMBL/GenBank/DDBJ whole genome shotgun (WGS) entry which is preliminary data.</text>
</comment>
<dbReference type="EMBL" id="DTHB01000053">
    <property type="protein sequence ID" value="HGB15233.1"/>
    <property type="molecule type" value="Genomic_DNA"/>
</dbReference>
<comment type="subcellular location">
    <subcellularLocation>
        <location evidence="1 11">Cytoplasm</location>
    </subcellularLocation>
</comment>
<evidence type="ECO:0000256" key="8">
    <source>
        <dbReference type="ARBA" id="ARBA00023239"/>
    </source>
</evidence>
<evidence type="ECO:0000256" key="3">
    <source>
        <dbReference type="ARBA" id="ARBA00009667"/>
    </source>
</evidence>
<dbReference type="GO" id="GO:0000107">
    <property type="term" value="F:imidazoleglycerol-phosphate synthase activity"/>
    <property type="evidence" value="ECO:0007669"/>
    <property type="project" value="UniProtKB-UniRule"/>
</dbReference>
<keyword evidence="7 11" id="KW-0368">Histidine biosynthesis</keyword>
<dbReference type="GO" id="GO:0016829">
    <property type="term" value="F:lyase activity"/>
    <property type="evidence" value="ECO:0007669"/>
    <property type="project" value="UniProtKB-KW"/>
</dbReference>